<comment type="caution">
    <text evidence="3">The sequence shown here is derived from an EMBL/GenBank/DDBJ whole genome shotgun (WGS) entry which is preliminary data.</text>
</comment>
<sequence>MPELGPNQPTNYYHALGLDPAAPHDELLAQLQQRIALTQPGPERGYAEQARAVLADLGKRRIYDQRLHNPNTNPWTPGELHELAIAQPTESTAGLLTQLKAAPTRIMAIVAGALLIVLVIIVTAVACTGGSADVASDLEKTSEVSPHSEASDNADSNTDPADCTVLTGNRRWDIFGKLQSSGGAVRLLTEYRIPLPNTPTPNIESAPIFLADGGLAFFYDYPDQDKKVSVAEISSSGEVTTRVVSDRIGEFPDKYLERTNNVMGRKIVNTTVVAGAPDIKFGAFVDDPTESSIQTDRRIFYSLDKRDPSKVIVVLPGYFYEGGQKINGIFKVYIGEALETDDPQSCVVK</sequence>
<organism evidence="3 4">
    <name type="scientific">Gordonia cholesterolivorans</name>
    <dbReference type="NCBI Taxonomy" id="559625"/>
    <lineage>
        <taxon>Bacteria</taxon>
        <taxon>Bacillati</taxon>
        <taxon>Actinomycetota</taxon>
        <taxon>Actinomycetes</taxon>
        <taxon>Mycobacteriales</taxon>
        <taxon>Gordoniaceae</taxon>
        <taxon>Gordonia</taxon>
    </lineage>
</organism>
<dbReference type="RefSeq" id="WP_346075560.1">
    <property type="nucleotide sequence ID" value="NZ_BAAARB010000005.1"/>
</dbReference>
<evidence type="ECO:0000256" key="2">
    <source>
        <dbReference type="SAM" id="Phobius"/>
    </source>
</evidence>
<gene>
    <name evidence="3" type="ORF">GCM10009855_13750</name>
</gene>
<keyword evidence="2" id="KW-0812">Transmembrane</keyword>
<keyword evidence="2" id="KW-0472">Membrane</keyword>
<evidence type="ECO:0000313" key="4">
    <source>
        <dbReference type="Proteomes" id="UP001501170"/>
    </source>
</evidence>
<reference evidence="3 4" key="1">
    <citation type="journal article" date="2019" name="Int. J. Syst. Evol. Microbiol.">
        <title>The Global Catalogue of Microorganisms (GCM) 10K type strain sequencing project: providing services to taxonomists for standard genome sequencing and annotation.</title>
        <authorList>
            <consortium name="The Broad Institute Genomics Platform"/>
            <consortium name="The Broad Institute Genome Sequencing Center for Infectious Disease"/>
            <person name="Wu L."/>
            <person name="Ma J."/>
        </authorList>
    </citation>
    <scope>NUCLEOTIDE SEQUENCE [LARGE SCALE GENOMIC DNA]</scope>
    <source>
        <strain evidence="3 4">JCM 16227</strain>
    </source>
</reference>
<protein>
    <recommendedName>
        <fullName evidence="5">J domain-containing protein</fullName>
    </recommendedName>
</protein>
<proteinExistence type="predicted"/>
<dbReference type="EMBL" id="BAAARB010000005">
    <property type="protein sequence ID" value="GAA2375758.1"/>
    <property type="molecule type" value="Genomic_DNA"/>
</dbReference>
<keyword evidence="2" id="KW-1133">Transmembrane helix</keyword>
<evidence type="ECO:0008006" key="5">
    <source>
        <dbReference type="Google" id="ProtNLM"/>
    </source>
</evidence>
<evidence type="ECO:0000256" key="1">
    <source>
        <dbReference type="SAM" id="MobiDB-lite"/>
    </source>
</evidence>
<feature type="transmembrane region" description="Helical" evidence="2">
    <location>
        <begin position="106"/>
        <end position="126"/>
    </location>
</feature>
<feature type="region of interest" description="Disordered" evidence="1">
    <location>
        <begin position="138"/>
        <end position="160"/>
    </location>
</feature>
<name>A0ABN3HC82_9ACTN</name>
<keyword evidence="4" id="KW-1185">Reference proteome</keyword>
<evidence type="ECO:0000313" key="3">
    <source>
        <dbReference type="EMBL" id="GAA2375758.1"/>
    </source>
</evidence>
<accession>A0ABN3HC82</accession>
<dbReference type="Proteomes" id="UP001501170">
    <property type="component" value="Unassembled WGS sequence"/>
</dbReference>